<protein>
    <submittedName>
        <fullName evidence="3">Uncharacterized protein</fullName>
    </submittedName>
</protein>
<keyword evidence="4" id="KW-1185">Reference proteome</keyword>
<evidence type="ECO:0000256" key="2">
    <source>
        <dbReference type="SAM" id="Phobius"/>
    </source>
</evidence>
<organism evidence="3 4">
    <name type="scientific">Actinomadura soli</name>
    <dbReference type="NCBI Taxonomy" id="2508997"/>
    <lineage>
        <taxon>Bacteria</taxon>
        <taxon>Bacillati</taxon>
        <taxon>Actinomycetota</taxon>
        <taxon>Actinomycetes</taxon>
        <taxon>Streptosporangiales</taxon>
        <taxon>Thermomonosporaceae</taxon>
        <taxon>Actinomadura</taxon>
    </lineage>
</organism>
<keyword evidence="2" id="KW-1133">Transmembrane helix</keyword>
<comment type="caution">
    <text evidence="3">The sequence shown here is derived from an EMBL/GenBank/DDBJ whole genome shotgun (WGS) entry which is preliminary data.</text>
</comment>
<keyword evidence="2" id="KW-0472">Membrane</keyword>
<dbReference type="AlphaFoldDB" id="A0A5C4J4U4"/>
<feature type="transmembrane region" description="Helical" evidence="2">
    <location>
        <begin position="50"/>
        <end position="75"/>
    </location>
</feature>
<reference evidence="3 4" key="1">
    <citation type="submission" date="2019-05" db="EMBL/GenBank/DDBJ databases">
        <title>Draft genome sequence of Actinomadura sp. 14C53.</title>
        <authorList>
            <person name="Saricaoglu S."/>
            <person name="Isik K."/>
        </authorList>
    </citation>
    <scope>NUCLEOTIDE SEQUENCE [LARGE SCALE GENOMIC DNA]</scope>
    <source>
        <strain evidence="3 4">14C53</strain>
    </source>
</reference>
<proteinExistence type="predicted"/>
<feature type="region of interest" description="Disordered" evidence="1">
    <location>
        <begin position="1"/>
        <end position="38"/>
    </location>
</feature>
<evidence type="ECO:0000313" key="3">
    <source>
        <dbReference type="EMBL" id="TMQ90668.1"/>
    </source>
</evidence>
<sequence>MADNPDPGWTAEPMPPREHPATRVEPGDDQRERRSFSAGATAARRRAAGIAATAVSAVTTVVVLIMAVHILFVAFEANTANDLVRWFGDRATELCWQFKDVFQPENPKAEVAVNYGLAAVVYLVAGRLLTSLIRRGA</sequence>
<evidence type="ECO:0000313" key="4">
    <source>
        <dbReference type="Proteomes" id="UP000309174"/>
    </source>
</evidence>
<feature type="compositionally biased region" description="Basic and acidic residues" evidence="1">
    <location>
        <begin position="15"/>
        <end position="35"/>
    </location>
</feature>
<accession>A0A5C4J4U4</accession>
<keyword evidence="2" id="KW-0812">Transmembrane</keyword>
<gene>
    <name evidence="3" type="ORF">ETD83_34485</name>
</gene>
<dbReference type="Proteomes" id="UP000309174">
    <property type="component" value="Unassembled WGS sequence"/>
</dbReference>
<dbReference type="OrthoDB" id="5192539at2"/>
<evidence type="ECO:0000256" key="1">
    <source>
        <dbReference type="SAM" id="MobiDB-lite"/>
    </source>
</evidence>
<feature type="transmembrane region" description="Helical" evidence="2">
    <location>
        <begin position="112"/>
        <end position="133"/>
    </location>
</feature>
<dbReference type="EMBL" id="VCKW01000271">
    <property type="protein sequence ID" value="TMQ90668.1"/>
    <property type="molecule type" value="Genomic_DNA"/>
</dbReference>
<dbReference type="RefSeq" id="WP_138649398.1">
    <property type="nucleotide sequence ID" value="NZ_VCKW01000271.1"/>
</dbReference>
<name>A0A5C4J4U4_9ACTN</name>